<keyword evidence="3" id="KW-1185">Reference proteome</keyword>
<protein>
    <submittedName>
        <fullName evidence="2">Uncharacterized protein</fullName>
    </submittedName>
</protein>
<feature type="region of interest" description="Disordered" evidence="1">
    <location>
        <begin position="1"/>
        <end position="22"/>
    </location>
</feature>
<dbReference type="Proteomes" id="UP001163336">
    <property type="component" value="Chromosome"/>
</dbReference>
<sequence length="166" mass="19624">MAMPGTPCLHSQRHRTHRRYPGRRTPGIMLRWDTAVLFPHRARPYKVLPHTIILPRRRRSNPGKTASTRDMALRQGIPCLFSHNLPARDRPERYRRPPWIMRRWATRPQMQRRPRPPAREWRKRASPAEDMACRWAGCRVAPRRLMRATPAPITKAHSLRTLATTR</sequence>
<evidence type="ECO:0000313" key="2">
    <source>
        <dbReference type="EMBL" id="BDT59136.1"/>
    </source>
</evidence>
<dbReference type="EMBL" id="AP026966">
    <property type="protein sequence ID" value="BDT59136.1"/>
    <property type="molecule type" value="Genomic_DNA"/>
</dbReference>
<reference evidence="2" key="1">
    <citation type="submission" date="2022-11" db="EMBL/GenBank/DDBJ databases">
        <title>Isolation and characterization of PLA-degrading bacterium Massilia sp. from Antarctic soil.</title>
        <authorList>
            <person name="Sato K."/>
            <person name="Gomez-Fuentes C."/>
            <person name="Ahmad S.A."/>
            <person name="Zulkharnain A."/>
        </authorList>
    </citation>
    <scope>NUCLEOTIDE SEQUENCE</scope>
    <source>
        <strain evidence="2">N-3</strain>
    </source>
</reference>
<evidence type="ECO:0000256" key="1">
    <source>
        <dbReference type="SAM" id="MobiDB-lite"/>
    </source>
</evidence>
<evidence type="ECO:0000313" key="3">
    <source>
        <dbReference type="Proteomes" id="UP001163336"/>
    </source>
</evidence>
<gene>
    <name evidence="2" type="ORF">MasN3_26300</name>
</gene>
<name>A0ABM8C7B3_9BURK</name>
<accession>A0ABM8C7B3</accession>
<proteinExistence type="predicted"/>
<feature type="compositionally biased region" description="Basic residues" evidence="1">
    <location>
        <begin position="11"/>
        <end position="22"/>
    </location>
</feature>
<organism evidence="2 3">
    <name type="scientific">Massilia varians</name>
    <dbReference type="NCBI Taxonomy" id="457921"/>
    <lineage>
        <taxon>Bacteria</taxon>
        <taxon>Pseudomonadati</taxon>
        <taxon>Pseudomonadota</taxon>
        <taxon>Betaproteobacteria</taxon>
        <taxon>Burkholderiales</taxon>
        <taxon>Oxalobacteraceae</taxon>
        <taxon>Telluria group</taxon>
        <taxon>Massilia</taxon>
    </lineage>
</organism>